<evidence type="ECO:0000259" key="1">
    <source>
        <dbReference type="SMART" id="SM00306"/>
    </source>
</evidence>
<proteinExistence type="predicted"/>
<dbReference type="CDD" id="cd00081">
    <property type="entry name" value="Hint"/>
    <property type="match status" value="1"/>
</dbReference>
<protein>
    <submittedName>
        <fullName evidence="2">Putative cell surface protein</fullName>
    </submittedName>
</protein>
<dbReference type="Gene3D" id="2.170.16.10">
    <property type="entry name" value="Hedgehog/Intein (Hint) domain"/>
    <property type="match status" value="1"/>
</dbReference>
<dbReference type="InterPro" id="IPR006141">
    <property type="entry name" value="Intein_N"/>
</dbReference>
<feature type="domain" description="Hint" evidence="1">
    <location>
        <begin position="68"/>
        <end position="173"/>
    </location>
</feature>
<dbReference type="OrthoDB" id="5516085at2"/>
<dbReference type="EMBL" id="CP012109">
    <property type="protein sequence ID" value="AKQ67126.1"/>
    <property type="molecule type" value="Genomic_DNA"/>
</dbReference>
<dbReference type="AlphaFoldDB" id="A0A0H4WUK5"/>
<dbReference type="SUPFAM" id="SSF51294">
    <property type="entry name" value="Hedgehog/intein (Hint) domain"/>
    <property type="match status" value="1"/>
</dbReference>
<dbReference type="InterPro" id="IPR003587">
    <property type="entry name" value="Hint_dom_N"/>
</dbReference>
<evidence type="ECO:0000313" key="2">
    <source>
        <dbReference type="EMBL" id="AKQ67126.1"/>
    </source>
</evidence>
<name>A0A0H4WUK5_9BACT</name>
<keyword evidence="3" id="KW-1185">Reference proteome</keyword>
<dbReference type="KEGG" id="mym:A176_004038"/>
<dbReference type="STRING" id="1297742.A176_004038"/>
<dbReference type="SMART" id="SM00306">
    <property type="entry name" value="HintN"/>
    <property type="match status" value="1"/>
</dbReference>
<sequence length="233" mass="25589">MRLATFQSLAGQNTTRCVGGITMTECQSELAYAYSQQLITQAAYSWGMSTGFYPVVDRHNQIGAVCKCGCFEADTQILTQDADGFRVWLSAKSVRSTTELISLDETTNLTTPGFLTRNIVAMSQGKESPSLFVFTLDNGRQLKVTQNHGMLLSNGRVVEAKTVRVGDEFVGLEGEIVTVRNLTFEHTAFDVYNFEVNAEDKAGHFLAAEGVLVGDLAWQNQLSRELGAIAVRR</sequence>
<dbReference type="InterPro" id="IPR036844">
    <property type="entry name" value="Hint_dom_sf"/>
</dbReference>
<evidence type="ECO:0000313" key="3">
    <source>
        <dbReference type="Proteomes" id="UP000009026"/>
    </source>
</evidence>
<dbReference type="GO" id="GO:0016539">
    <property type="term" value="P:intein-mediated protein splicing"/>
    <property type="evidence" value="ECO:0007669"/>
    <property type="project" value="InterPro"/>
</dbReference>
<dbReference type="Proteomes" id="UP000009026">
    <property type="component" value="Chromosome"/>
</dbReference>
<dbReference type="PATRIC" id="fig|1297742.4.peg.4083"/>
<organism evidence="2 3">
    <name type="scientific">Pseudomyxococcus hansupus</name>
    <dbReference type="NCBI Taxonomy" id="1297742"/>
    <lineage>
        <taxon>Bacteria</taxon>
        <taxon>Pseudomonadati</taxon>
        <taxon>Myxococcota</taxon>
        <taxon>Myxococcia</taxon>
        <taxon>Myxococcales</taxon>
        <taxon>Cystobacterineae</taxon>
        <taxon>Myxococcaceae</taxon>
        <taxon>Pseudomyxococcus</taxon>
    </lineage>
</organism>
<accession>A0A0H4WUK5</accession>
<dbReference type="Pfam" id="PF07591">
    <property type="entry name" value="PT-HINT"/>
    <property type="match status" value="1"/>
</dbReference>
<dbReference type="PROSITE" id="PS50817">
    <property type="entry name" value="INTEIN_N_TER"/>
    <property type="match status" value="1"/>
</dbReference>
<reference evidence="2 3" key="1">
    <citation type="journal article" date="2016" name="PLoS ONE">
        <title>Complete Genome Sequence and Comparative Genomics of a Novel Myxobacterium Myxococcus hansupus.</title>
        <authorList>
            <person name="Sharma G."/>
            <person name="Narwani T."/>
            <person name="Subramanian S."/>
        </authorList>
    </citation>
    <scope>NUCLEOTIDE SEQUENCE [LARGE SCALE GENOMIC DNA]</scope>
    <source>
        <strain evidence="3">mixupus</strain>
    </source>
</reference>
<gene>
    <name evidence="2" type="ORF">A176_004038</name>
</gene>
<dbReference type="eggNOG" id="COG1372">
    <property type="taxonomic scope" value="Bacteria"/>
</dbReference>